<reference evidence="2" key="2">
    <citation type="submission" date="2015-02" db="UniProtKB">
        <authorList>
            <consortium name="EnsemblMetazoa"/>
        </authorList>
    </citation>
    <scope>IDENTIFICATION</scope>
</reference>
<keyword evidence="3" id="KW-1185">Reference proteome</keyword>
<dbReference type="EMBL" id="JH431846">
    <property type="status" value="NOT_ANNOTATED_CDS"/>
    <property type="molecule type" value="Genomic_DNA"/>
</dbReference>
<evidence type="ECO:0000256" key="1">
    <source>
        <dbReference type="SAM" id="Coils"/>
    </source>
</evidence>
<protein>
    <submittedName>
        <fullName evidence="2">Uncharacterized protein</fullName>
    </submittedName>
</protein>
<organism evidence="2 3">
    <name type="scientific">Strigamia maritima</name>
    <name type="common">European centipede</name>
    <name type="synonym">Geophilus maritimus</name>
    <dbReference type="NCBI Taxonomy" id="126957"/>
    <lineage>
        <taxon>Eukaryota</taxon>
        <taxon>Metazoa</taxon>
        <taxon>Ecdysozoa</taxon>
        <taxon>Arthropoda</taxon>
        <taxon>Myriapoda</taxon>
        <taxon>Chilopoda</taxon>
        <taxon>Pleurostigmophora</taxon>
        <taxon>Geophilomorpha</taxon>
        <taxon>Linotaeniidae</taxon>
        <taxon>Strigamia</taxon>
    </lineage>
</organism>
<dbReference type="HOGENOM" id="CLU_1880661_0_0_1"/>
<sequence length="136" mass="15445">MFEFNSVFSCGGSRAMLFLPPAPFPPSTFGMSQFSPQFNNPDEFFTSWGQLQSTCQFLNRDNAAYKAIPYSGFFDQLCKVAKAFMPSRKDIEEPAATSLQLPRLRKLRERMEQRARSLQAEVKLASKSADNKKKIT</sequence>
<dbReference type="EnsemblMetazoa" id="SMAR008556-RA">
    <property type="protein sequence ID" value="SMAR008556-PA"/>
    <property type="gene ID" value="SMAR008556"/>
</dbReference>
<dbReference type="Proteomes" id="UP000014500">
    <property type="component" value="Unassembled WGS sequence"/>
</dbReference>
<dbReference type="AlphaFoldDB" id="T1J4L7"/>
<accession>T1J4L7</accession>
<proteinExistence type="predicted"/>
<name>T1J4L7_STRMM</name>
<evidence type="ECO:0000313" key="2">
    <source>
        <dbReference type="EnsemblMetazoa" id="SMAR008556-PA"/>
    </source>
</evidence>
<feature type="coiled-coil region" evidence="1">
    <location>
        <begin position="101"/>
        <end position="128"/>
    </location>
</feature>
<keyword evidence="1" id="KW-0175">Coiled coil</keyword>
<reference evidence="3" key="1">
    <citation type="submission" date="2011-05" db="EMBL/GenBank/DDBJ databases">
        <authorList>
            <person name="Richards S.R."/>
            <person name="Qu J."/>
            <person name="Jiang H."/>
            <person name="Jhangiani S.N."/>
            <person name="Agravi P."/>
            <person name="Goodspeed R."/>
            <person name="Gross S."/>
            <person name="Mandapat C."/>
            <person name="Jackson L."/>
            <person name="Mathew T."/>
            <person name="Pu L."/>
            <person name="Thornton R."/>
            <person name="Saada N."/>
            <person name="Wilczek-Boney K.B."/>
            <person name="Lee S."/>
            <person name="Kovar C."/>
            <person name="Wu Y."/>
            <person name="Scherer S.E."/>
            <person name="Worley K.C."/>
            <person name="Muzny D.M."/>
            <person name="Gibbs R."/>
        </authorList>
    </citation>
    <scope>NUCLEOTIDE SEQUENCE</scope>
    <source>
        <strain evidence="3">Brora</strain>
    </source>
</reference>
<evidence type="ECO:0000313" key="3">
    <source>
        <dbReference type="Proteomes" id="UP000014500"/>
    </source>
</evidence>